<evidence type="ECO:0000313" key="10">
    <source>
        <dbReference type="Proteomes" id="UP001158067"/>
    </source>
</evidence>
<dbReference type="InterPro" id="IPR024607">
    <property type="entry name" value="Sulfatase_CS"/>
</dbReference>
<evidence type="ECO:0000256" key="6">
    <source>
        <dbReference type="ARBA" id="ARBA00022837"/>
    </source>
</evidence>
<keyword evidence="6" id="KW-0106">Calcium</keyword>
<feature type="domain" description="Sulfatase N-terminal" evidence="8">
    <location>
        <begin position="31"/>
        <end position="386"/>
    </location>
</feature>
<dbReference type="Proteomes" id="UP001158067">
    <property type="component" value="Unassembled WGS sequence"/>
</dbReference>
<gene>
    <name evidence="9" type="ORF">SAMN06265222_101957</name>
</gene>
<organism evidence="9 10">
    <name type="scientific">Neorhodopirellula lusitana</name>
    <dbReference type="NCBI Taxonomy" id="445327"/>
    <lineage>
        <taxon>Bacteria</taxon>
        <taxon>Pseudomonadati</taxon>
        <taxon>Planctomycetota</taxon>
        <taxon>Planctomycetia</taxon>
        <taxon>Pirellulales</taxon>
        <taxon>Pirellulaceae</taxon>
        <taxon>Neorhodopirellula</taxon>
    </lineage>
</organism>
<dbReference type="PANTHER" id="PTHR42693:SF42">
    <property type="entry name" value="ARYLSULFATASE G"/>
    <property type="match status" value="1"/>
</dbReference>
<evidence type="ECO:0000256" key="4">
    <source>
        <dbReference type="ARBA" id="ARBA00022729"/>
    </source>
</evidence>
<evidence type="ECO:0000256" key="5">
    <source>
        <dbReference type="ARBA" id="ARBA00022801"/>
    </source>
</evidence>
<keyword evidence="3" id="KW-0479">Metal-binding</keyword>
<evidence type="ECO:0000313" key="9">
    <source>
        <dbReference type="EMBL" id="SMP43566.1"/>
    </source>
</evidence>
<comment type="caution">
    <text evidence="9">The sequence shown here is derived from an EMBL/GenBank/DDBJ whole genome shotgun (WGS) entry which is preliminary data.</text>
</comment>
<reference evidence="9 10" key="1">
    <citation type="submission" date="2017-05" db="EMBL/GenBank/DDBJ databases">
        <authorList>
            <person name="Varghese N."/>
            <person name="Submissions S."/>
        </authorList>
    </citation>
    <scope>NUCLEOTIDE SEQUENCE [LARGE SCALE GENOMIC DNA]</scope>
    <source>
        <strain evidence="9 10">DSM 25457</strain>
    </source>
</reference>
<evidence type="ECO:0000259" key="8">
    <source>
        <dbReference type="Pfam" id="PF00884"/>
    </source>
</evidence>
<dbReference type="InterPro" id="IPR050738">
    <property type="entry name" value="Sulfatase"/>
</dbReference>
<evidence type="ECO:0000256" key="3">
    <source>
        <dbReference type="ARBA" id="ARBA00022723"/>
    </source>
</evidence>
<dbReference type="InterPro" id="IPR017850">
    <property type="entry name" value="Alkaline_phosphatase_core_sf"/>
</dbReference>
<dbReference type="PROSITE" id="PS00149">
    <property type="entry name" value="SULFATASE_2"/>
    <property type="match status" value="1"/>
</dbReference>
<dbReference type="CDD" id="cd16144">
    <property type="entry name" value="ARS_like"/>
    <property type="match status" value="1"/>
</dbReference>
<protein>
    <submittedName>
        <fullName evidence="9">Arylsulfatase A</fullName>
    </submittedName>
</protein>
<comment type="cofactor">
    <cofactor evidence="1">
        <name>Ca(2+)</name>
        <dbReference type="ChEBI" id="CHEBI:29108"/>
    </cofactor>
</comment>
<feature type="signal peptide" evidence="7">
    <location>
        <begin position="1"/>
        <end position="27"/>
    </location>
</feature>
<dbReference type="RefSeq" id="WP_283431113.1">
    <property type="nucleotide sequence ID" value="NZ_FXUG01000001.1"/>
</dbReference>
<keyword evidence="10" id="KW-1185">Reference proteome</keyword>
<dbReference type="PROSITE" id="PS00523">
    <property type="entry name" value="SULFATASE_1"/>
    <property type="match status" value="1"/>
</dbReference>
<dbReference type="InterPro" id="IPR000917">
    <property type="entry name" value="Sulfatase_N"/>
</dbReference>
<dbReference type="PANTHER" id="PTHR42693">
    <property type="entry name" value="ARYLSULFATASE FAMILY MEMBER"/>
    <property type="match status" value="1"/>
</dbReference>
<name>A0ABY1PSB1_9BACT</name>
<evidence type="ECO:0000256" key="7">
    <source>
        <dbReference type="SAM" id="SignalP"/>
    </source>
</evidence>
<dbReference type="Gene3D" id="3.40.720.10">
    <property type="entry name" value="Alkaline Phosphatase, subunit A"/>
    <property type="match status" value="1"/>
</dbReference>
<proteinExistence type="inferred from homology"/>
<dbReference type="Pfam" id="PF00884">
    <property type="entry name" value="Sulfatase"/>
    <property type="match status" value="1"/>
</dbReference>
<accession>A0ABY1PSB1</accession>
<dbReference type="EMBL" id="FXUG01000001">
    <property type="protein sequence ID" value="SMP43566.1"/>
    <property type="molecule type" value="Genomic_DNA"/>
</dbReference>
<comment type="similarity">
    <text evidence="2">Belongs to the sulfatase family.</text>
</comment>
<evidence type="ECO:0000256" key="2">
    <source>
        <dbReference type="ARBA" id="ARBA00008779"/>
    </source>
</evidence>
<feature type="chain" id="PRO_5046485429" evidence="7">
    <location>
        <begin position="28"/>
        <end position="622"/>
    </location>
</feature>
<evidence type="ECO:0000256" key="1">
    <source>
        <dbReference type="ARBA" id="ARBA00001913"/>
    </source>
</evidence>
<keyword evidence="4 7" id="KW-0732">Signal</keyword>
<keyword evidence="5" id="KW-0378">Hydrolase</keyword>
<dbReference type="SUPFAM" id="SSF53649">
    <property type="entry name" value="Alkaline phosphatase-like"/>
    <property type="match status" value="1"/>
</dbReference>
<sequence>MKLLRTTTIALLIGVSATALTPKPASADTRPNILIFYVDDLGWQGTQLNDVDSPCPYETPNVVELAKQGMNFTQAYSAAPSCAPSRAGLITGQHPGKLRYTHVTFDNFPKNRPTEEFSEPYLGAHLQMDALTLATALKDNGYHTGHVGKWHLGLSSSLFGFEFSHEDRGVHRKTADRTKDFSTADDPKYPLSQIKYPPVSTKKPDGISYPYDGVTESALQFMEESDDKPFFLYLAHWMVHWPAMTRNGELLEYYCDKLGQPFPPKKGAQSLEGQNNPYFASMVSTVDWSLGRIVDHLEKTDDPRNQGKKLIETTYLIFTSDNGGATRHGKEVLSDNTPLKFGKTHAEEGGIRVPMIVVGPGIPKGSQFDGLVNQLDYFPTILDLTQSTIAPEAKKELSGLDITPVLLDGAKQIVDAQGAARENLFWHFPHGQESMKASLRDGDFKLLKNYQTRDYSLYRLYQNGQREDLEEMKDLATDPEYAPVLKDLSAKLDRHLEENQVEGPYLNPAFKGKTKPAAEINTVTFEASNRTATVSLNESGPAIETAYVIYRDLPVATKNKNKRNPKRGKKELDVRLGMKMPVTISSSDNTISALIPEGIDAFCFLLIDENNYQTFSDVQLAR</sequence>